<dbReference type="CDD" id="cd09859">
    <property type="entry name" value="PIN_53EXO"/>
    <property type="match status" value="1"/>
</dbReference>
<dbReference type="InterPro" id="IPR020046">
    <property type="entry name" value="5-3_exonucl_a-hlix_arch_N"/>
</dbReference>
<evidence type="ECO:0000256" key="4">
    <source>
        <dbReference type="ARBA" id="ARBA00023125"/>
    </source>
</evidence>
<evidence type="ECO:0000256" key="1">
    <source>
        <dbReference type="ARBA" id="ARBA00022722"/>
    </source>
</evidence>
<dbReference type="InterPro" id="IPR038969">
    <property type="entry name" value="FEN"/>
</dbReference>
<dbReference type="Gene3D" id="1.10.150.20">
    <property type="entry name" value="5' to 3' exonuclease, C-terminal subdomain"/>
    <property type="match status" value="1"/>
</dbReference>
<dbReference type="CDD" id="cd09898">
    <property type="entry name" value="H3TH_53EXO"/>
    <property type="match status" value="1"/>
</dbReference>
<evidence type="ECO:0000256" key="5">
    <source>
        <dbReference type="ARBA" id="ARBA00049957"/>
    </source>
</evidence>
<comment type="caution">
    <text evidence="8">The sequence shown here is derived from an EMBL/GenBank/DDBJ whole genome shotgun (WGS) entry which is preliminary data.</text>
</comment>
<keyword evidence="2" id="KW-0378">Hydrolase</keyword>
<protein>
    <recommendedName>
        <fullName evidence="6">5'-3' exonuclease</fullName>
    </recommendedName>
</protein>
<evidence type="ECO:0000259" key="7">
    <source>
        <dbReference type="SMART" id="SM00475"/>
    </source>
</evidence>
<dbReference type="PANTHER" id="PTHR42646:SF2">
    <property type="entry name" value="5'-3' EXONUCLEASE FAMILY PROTEIN"/>
    <property type="match status" value="1"/>
</dbReference>
<dbReference type="SUPFAM" id="SSF88723">
    <property type="entry name" value="PIN domain-like"/>
    <property type="match status" value="1"/>
</dbReference>
<comment type="function">
    <text evidence="5">5'-3' exonuclease acting preferentially on double-stranded DNA.</text>
</comment>
<dbReference type="Proteomes" id="UP001595699">
    <property type="component" value="Unassembled WGS sequence"/>
</dbReference>
<dbReference type="InterPro" id="IPR008918">
    <property type="entry name" value="HhH2"/>
</dbReference>
<keyword evidence="1" id="KW-0540">Nuclease</keyword>
<dbReference type="EMBL" id="JBHRZH010000004">
    <property type="protein sequence ID" value="MFC3760200.1"/>
    <property type="molecule type" value="Genomic_DNA"/>
</dbReference>
<keyword evidence="4" id="KW-0238">DNA-binding</keyword>
<dbReference type="Pfam" id="PF01367">
    <property type="entry name" value="5_3_exonuc"/>
    <property type="match status" value="1"/>
</dbReference>
<dbReference type="SMART" id="SM00279">
    <property type="entry name" value="HhH2"/>
    <property type="match status" value="1"/>
</dbReference>
<organism evidence="8 9">
    <name type="scientific">Tenggerimyces flavus</name>
    <dbReference type="NCBI Taxonomy" id="1708749"/>
    <lineage>
        <taxon>Bacteria</taxon>
        <taxon>Bacillati</taxon>
        <taxon>Actinomycetota</taxon>
        <taxon>Actinomycetes</taxon>
        <taxon>Propionibacteriales</taxon>
        <taxon>Nocardioidaceae</taxon>
        <taxon>Tenggerimyces</taxon>
    </lineage>
</organism>
<dbReference type="InterPro" id="IPR020045">
    <property type="entry name" value="DNA_polI_H3TH"/>
</dbReference>
<reference evidence="9" key="1">
    <citation type="journal article" date="2019" name="Int. J. Syst. Evol. Microbiol.">
        <title>The Global Catalogue of Microorganisms (GCM) 10K type strain sequencing project: providing services to taxonomists for standard genome sequencing and annotation.</title>
        <authorList>
            <consortium name="The Broad Institute Genomics Platform"/>
            <consortium name="The Broad Institute Genome Sequencing Center for Infectious Disease"/>
            <person name="Wu L."/>
            <person name="Ma J."/>
        </authorList>
    </citation>
    <scope>NUCLEOTIDE SEQUENCE [LARGE SCALE GENOMIC DNA]</scope>
    <source>
        <strain evidence="9">CGMCC 4.7241</strain>
    </source>
</reference>
<evidence type="ECO:0000313" key="8">
    <source>
        <dbReference type="EMBL" id="MFC3760200.1"/>
    </source>
</evidence>
<sequence length="309" mass="33581">MADQQRLMLLDAASLYFRAFFGVPESMKSPDGKPVNAIRGLLDFIARLVTAHEPTHVVACWDDDWRPAWRVALVPSYKSHRVVRTVKGGRDIQEQPSALTAQEPVIREVLDALGIAVLGGEELEADDVIGTLSQRAKMPVDVVTGDRDLFQLVDDEREVRILYIARGVGRLEIVDEGVVEKKYGIPGRLYADFATLRGDNSDGLPGVAGVGDKTAASLVTTYGDLDGIVAAANDDTTGMSPTLKSKIKAGELYLTAAREVVLVARNADLPEVDAKLPKAPKDTAKWKELTERWGLSSSAERVNDALFKG</sequence>
<dbReference type="Gene3D" id="3.40.50.1010">
    <property type="entry name" value="5'-nuclease"/>
    <property type="match status" value="1"/>
</dbReference>
<evidence type="ECO:0000256" key="3">
    <source>
        <dbReference type="ARBA" id="ARBA00022839"/>
    </source>
</evidence>
<accession>A0ABV7Y970</accession>
<dbReference type="InterPro" id="IPR036279">
    <property type="entry name" value="5-3_exonuclease_C_sf"/>
</dbReference>
<dbReference type="PANTHER" id="PTHR42646">
    <property type="entry name" value="FLAP ENDONUCLEASE XNI"/>
    <property type="match status" value="1"/>
</dbReference>
<feature type="domain" description="5'-3' exonuclease" evidence="7">
    <location>
        <begin position="5"/>
        <end position="277"/>
    </location>
</feature>
<evidence type="ECO:0000256" key="6">
    <source>
        <dbReference type="ARBA" id="ARBA00050026"/>
    </source>
</evidence>
<gene>
    <name evidence="8" type="ORF">ACFOUW_05080</name>
</gene>
<dbReference type="InterPro" id="IPR029060">
    <property type="entry name" value="PIN-like_dom_sf"/>
</dbReference>
<evidence type="ECO:0000313" key="9">
    <source>
        <dbReference type="Proteomes" id="UP001595699"/>
    </source>
</evidence>
<dbReference type="InterPro" id="IPR002421">
    <property type="entry name" value="5-3_exonuclease"/>
</dbReference>
<dbReference type="GO" id="GO:0004527">
    <property type="term" value="F:exonuclease activity"/>
    <property type="evidence" value="ECO:0007669"/>
    <property type="project" value="UniProtKB-KW"/>
</dbReference>
<proteinExistence type="predicted"/>
<evidence type="ECO:0000256" key="2">
    <source>
        <dbReference type="ARBA" id="ARBA00022801"/>
    </source>
</evidence>
<keyword evidence="3 8" id="KW-0269">Exonuclease</keyword>
<name>A0ABV7Y970_9ACTN</name>
<dbReference type="RefSeq" id="WP_239554023.1">
    <property type="nucleotide sequence ID" value="NZ_JAFBCM010000001.1"/>
</dbReference>
<keyword evidence="9" id="KW-1185">Reference proteome</keyword>
<dbReference type="SMART" id="SM00475">
    <property type="entry name" value="53EXOc"/>
    <property type="match status" value="1"/>
</dbReference>
<dbReference type="SUPFAM" id="SSF47807">
    <property type="entry name" value="5' to 3' exonuclease, C-terminal subdomain"/>
    <property type="match status" value="1"/>
</dbReference>
<dbReference type="Pfam" id="PF02739">
    <property type="entry name" value="5_3_exonuc_N"/>
    <property type="match status" value="1"/>
</dbReference>